<dbReference type="Pfam" id="PF00528">
    <property type="entry name" value="BPD_transp_1"/>
    <property type="match status" value="1"/>
</dbReference>
<feature type="region of interest" description="Disordered" evidence="8">
    <location>
        <begin position="1"/>
        <end position="85"/>
    </location>
</feature>
<feature type="transmembrane region" description="Helical" evidence="7">
    <location>
        <begin position="206"/>
        <end position="228"/>
    </location>
</feature>
<dbReference type="Proteomes" id="UP000307562">
    <property type="component" value="Chromosome"/>
</dbReference>
<accession>A0A4P9THC1</accession>
<evidence type="ECO:0000256" key="2">
    <source>
        <dbReference type="ARBA" id="ARBA00022448"/>
    </source>
</evidence>
<dbReference type="InterPro" id="IPR035906">
    <property type="entry name" value="MetI-like_sf"/>
</dbReference>
<feature type="transmembrane region" description="Helical" evidence="7">
    <location>
        <begin position="173"/>
        <end position="199"/>
    </location>
</feature>
<evidence type="ECO:0000256" key="3">
    <source>
        <dbReference type="ARBA" id="ARBA00022475"/>
    </source>
</evidence>
<dbReference type="Pfam" id="PF12911">
    <property type="entry name" value="OppC_N"/>
    <property type="match status" value="1"/>
</dbReference>
<keyword evidence="3" id="KW-1003">Cell membrane</keyword>
<feature type="compositionally biased region" description="Low complexity" evidence="8">
    <location>
        <begin position="60"/>
        <end position="74"/>
    </location>
</feature>
<evidence type="ECO:0000256" key="4">
    <source>
        <dbReference type="ARBA" id="ARBA00022692"/>
    </source>
</evidence>
<evidence type="ECO:0000256" key="5">
    <source>
        <dbReference type="ARBA" id="ARBA00022989"/>
    </source>
</evidence>
<sequence>MSDRQPTTDRGRIRIVGFDDADSDRPGDATSSDDGDESLAATAEPPAGRTDRPTADTQSRTDPTAAASSPSGTALEGPGSRSAGAWQRFRRDRTAMAGLTIIVVMAVLAVFARPIEVSTAEYTITLQPVSLAPYDPAQPFVGPANAPPSWDHPFGTDWAGRDQFSRVLVGGRYTLTVGLVAVSLALGVGIPLGAIAGYFGGWVDEIIMRLVDVLYAFPFLILAIGTVAILGRGFWKLVVALVVTGWIGYARLLRGEVLSVREREYVTAARALGIPDRTIIRRHVVPNAITPVVVQATLNVGTVVLTAAALGFLGLGLEADTAEWGAMLSRGRDSLLQGHWHVTVFPGIAIFLFVLAINLVGDGVNDALDPHRDASDDRRRMR</sequence>
<evidence type="ECO:0000256" key="6">
    <source>
        <dbReference type="ARBA" id="ARBA00023136"/>
    </source>
</evidence>
<gene>
    <name evidence="10" type="ORF">FGF80_14155</name>
</gene>
<dbReference type="PANTHER" id="PTHR43386:SF1">
    <property type="entry name" value="D,D-DIPEPTIDE TRANSPORT SYSTEM PERMEASE PROTEIN DDPC-RELATED"/>
    <property type="match status" value="1"/>
</dbReference>
<name>A0A4P9THC1_9EURY</name>
<dbReference type="GeneID" id="96157164"/>
<protein>
    <submittedName>
        <fullName evidence="10">ABC transporter permease</fullName>
    </submittedName>
</protein>
<feature type="domain" description="ABC transmembrane type-1" evidence="9">
    <location>
        <begin position="171"/>
        <end position="361"/>
    </location>
</feature>
<proteinExistence type="inferred from homology"/>
<evidence type="ECO:0000313" key="10">
    <source>
        <dbReference type="EMBL" id="QCW04303.1"/>
    </source>
</evidence>
<evidence type="ECO:0000256" key="1">
    <source>
        <dbReference type="ARBA" id="ARBA00004651"/>
    </source>
</evidence>
<keyword evidence="11" id="KW-1185">Reference proteome</keyword>
<keyword evidence="6 7" id="KW-0472">Membrane</keyword>
<comment type="similarity">
    <text evidence="7">Belongs to the binding-protein-dependent transport system permease family.</text>
</comment>
<reference evidence="11" key="1">
    <citation type="submission" date="2019-05" db="EMBL/GenBank/DDBJ databases">
        <title>Complete Genome Sequence and Methylation Pattern of the Halophilic Archaeon Natrinema pallidum BOL6-1.</title>
        <authorList>
            <person name="DasSarma P."/>
            <person name="DasSarma B.P."/>
            <person name="DasSarma S.L."/>
            <person name="Martinez F.L."/>
            <person name="Guzman D."/>
            <person name="Roberts R.J."/>
            <person name="DasSarma S."/>
        </authorList>
    </citation>
    <scope>NUCLEOTIDE SEQUENCE [LARGE SCALE GENOMIC DNA]</scope>
    <source>
        <strain evidence="11">BOL6-1</strain>
    </source>
</reference>
<dbReference type="PANTHER" id="PTHR43386">
    <property type="entry name" value="OLIGOPEPTIDE TRANSPORT SYSTEM PERMEASE PROTEIN APPC"/>
    <property type="match status" value="1"/>
</dbReference>
<dbReference type="Gene3D" id="1.10.3720.10">
    <property type="entry name" value="MetI-like"/>
    <property type="match status" value="1"/>
</dbReference>
<feature type="transmembrane region" description="Helical" evidence="7">
    <location>
        <begin position="94"/>
        <end position="112"/>
    </location>
</feature>
<dbReference type="GO" id="GO:0005886">
    <property type="term" value="C:plasma membrane"/>
    <property type="evidence" value="ECO:0007669"/>
    <property type="project" value="UniProtKB-SubCell"/>
</dbReference>
<dbReference type="InterPro" id="IPR000515">
    <property type="entry name" value="MetI-like"/>
</dbReference>
<dbReference type="AlphaFoldDB" id="A0A4P9THC1"/>
<dbReference type="CDD" id="cd06261">
    <property type="entry name" value="TM_PBP2"/>
    <property type="match status" value="1"/>
</dbReference>
<keyword evidence="5 7" id="KW-1133">Transmembrane helix</keyword>
<evidence type="ECO:0000313" key="11">
    <source>
        <dbReference type="Proteomes" id="UP000307562"/>
    </source>
</evidence>
<dbReference type="KEGG" id="npl:FGF80_14155"/>
<feature type="transmembrane region" description="Helical" evidence="7">
    <location>
        <begin position="340"/>
        <end position="360"/>
    </location>
</feature>
<dbReference type="EMBL" id="CP040637">
    <property type="protein sequence ID" value="QCW04303.1"/>
    <property type="molecule type" value="Genomic_DNA"/>
</dbReference>
<dbReference type="InterPro" id="IPR050366">
    <property type="entry name" value="BP-dependent_transpt_permease"/>
</dbReference>
<feature type="compositionally biased region" description="Basic and acidic residues" evidence="8">
    <location>
        <begin position="1"/>
        <end position="12"/>
    </location>
</feature>
<evidence type="ECO:0000259" key="9">
    <source>
        <dbReference type="PROSITE" id="PS50928"/>
    </source>
</evidence>
<evidence type="ECO:0000256" key="8">
    <source>
        <dbReference type="SAM" id="MobiDB-lite"/>
    </source>
</evidence>
<keyword evidence="2 7" id="KW-0813">Transport</keyword>
<organism evidence="10 11">
    <name type="scientific">Natrinema pallidum</name>
    <dbReference type="NCBI Taxonomy" id="69527"/>
    <lineage>
        <taxon>Archaea</taxon>
        <taxon>Methanobacteriati</taxon>
        <taxon>Methanobacteriota</taxon>
        <taxon>Stenosarchaea group</taxon>
        <taxon>Halobacteria</taxon>
        <taxon>Halobacteriales</taxon>
        <taxon>Natrialbaceae</taxon>
        <taxon>Natrinema</taxon>
    </lineage>
</organism>
<keyword evidence="4 7" id="KW-0812">Transmembrane</keyword>
<comment type="subcellular location">
    <subcellularLocation>
        <location evidence="1 7">Cell membrane</location>
        <topology evidence="1 7">Multi-pass membrane protein</topology>
    </subcellularLocation>
</comment>
<dbReference type="GO" id="GO:0055085">
    <property type="term" value="P:transmembrane transport"/>
    <property type="evidence" value="ECO:0007669"/>
    <property type="project" value="InterPro"/>
</dbReference>
<dbReference type="RefSeq" id="WP_138654731.1">
    <property type="nucleotide sequence ID" value="NZ_CP040637.1"/>
</dbReference>
<dbReference type="InterPro" id="IPR025966">
    <property type="entry name" value="OppC_N"/>
</dbReference>
<evidence type="ECO:0000256" key="7">
    <source>
        <dbReference type="RuleBase" id="RU363032"/>
    </source>
</evidence>
<dbReference type="SUPFAM" id="SSF161098">
    <property type="entry name" value="MetI-like"/>
    <property type="match status" value="1"/>
</dbReference>
<dbReference type="PROSITE" id="PS50928">
    <property type="entry name" value="ABC_TM1"/>
    <property type="match status" value="1"/>
</dbReference>